<accession>A0A1R3STP7</accession>
<feature type="signal peptide" evidence="1">
    <location>
        <begin position="1"/>
        <end position="22"/>
    </location>
</feature>
<dbReference type="SUPFAM" id="SSF49452">
    <property type="entry name" value="Starch-binding domain-like"/>
    <property type="match status" value="1"/>
</dbReference>
<dbReference type="Proteomes" id="UP000187464">
    <property type="component" value="Chromosome I"/>
</dbReference>
<evidence type="ECO:0000313" key="3">
    <source>
        <dbReference type="Proteomes" id="UP000187464"/>
    </source>
</evidence>
<dbReference type="AlphaFoldDB" id="A0A1R3STP7"/>
<feature type="chain" id="PRO_5012232790" evidence="1">
    <location>
        <begin position="23"/>
        <end position="938"/>
    </location>
</feature>
<gene>
    <name evidence="2" type="ORF">PSM36_0125</name>
</gene>
<protein>
    <submittedName>
        <fullName evidence="2">Putative secreted protein</fullName>
    </submittedName>
</protein>
<dbReference type="Gene3D" id="2.60.40.1120">
    <property type="entry name" value="Carboxypeptidase-like, regulatory domain"/>
    <property type="match status" value="1"/>
</dbReference>
<dbReference type="STRING" id="1642647.PSM36_0125"/>
<dbReference type="InterPro" id="IPR013784">
    <property type="entry name" value="Carb-bd-like_fold"/>
</dbReference>
<evidence type="ECO:0000313" key="2">
    <source>
        <dbReference type="EMBL" id="SCD18961.1"/>
    </source>
</evidence>
<organism evidence="2 3">
    <name type="scientific">Proteiniphilum saccharofermentans</name>
    <dbReference type="NCBI Taxonomy" id="1642647"/>
    <lineage>
        <taxon>Bacteria</taxon>
        <taxon>Pseudomonadati</taxon>
        <taxon>Bacteroidota</taxon>
        <taxon>Bacteroidia</taxon>
        <taxon>Bacteroidales</taxon>
        <taxon>Dysgonomonadaceae</taxon>
        <taxon>Proteiniphilum</taxon>
    </lineage>
</organism>
<reference evidence="2 3" key="1">
    <citation type="submission" date="2016-08" db="EMBL/GenBank/DDBJ databases">
        <authorList>
            <person name="Seilhamer J.J."/>
        </authorList>
    </citation>
    <scope>NUCLEOTIDE SEQUENCE [LARGE SCALE GENOMIC DNA]</scope>
    <source>
        <strain evidence="2">M3/6</strain>
    </source>
</reference>
<dbReference type="EMBL" id="LT605205">
    <property type="protein sequence ID" value="SCD18961.1"/>
    <property type="molecule type" value="Genomic_DNA"/>
</dbReference>
<sequence>MFRNRKKLCFKGLLLISLYTFHGIKAQSVAEEPVGLEIRESSVNAQVISHILKITNRSEQIFTGTVLLDPLSELRSLSQGEREISVAQNDSVFVAYRLIAAKDIGAGRKAIRYIILNEKKERVLARETYIDIEEREQIFFMTDDAPLMITRPEDSVRVHVTVNNSGNTYQEVTLVFNVPNLREAPAFTEMKITMAPMEQKRFIHSFIPSGNLLSSGQFSVHITAMKGREKTIFGSKTVTVQNVFTDRKYIDTNPARNLYPGQGLADNSVTLSYRQYNATSNMLQLQGGGYMNLPAGYLHLKGNIYKYNSGHTPMITNTSLMYKLEENEFTIGNVSEQTELPLFGRGAKAILSTADRRKTLTFGAVDQNFNLIGSQPWFTEYYSFYIQGALGANNSDRGMEATYIYQKNPYEKAIYNVGGLQWRSLLGKNWSIHMETHGALSSYENIPDSKFSGAAELRYRGNLPFGIALDGSGYYSDGYFPGSRKGTLSFTQGVNKRLSENTYISGSIGYNRTAPKSYAYTYTYRSENSYGNIMLSLPKLGRVTSSLYYRHQGESSPSYTSWLDEGTVSGNVRMVSHRMGWQGRWQSPNARHSLFGTLEAGFFADPLEGGRSGQAKTTLNYSFREVMIDASYQKGAYYLYEYMMAKQQHKEFNRFTSSVSINKNISKKLSFSSGINFSHDVYQGSVPSANLTANFFAKDNMAFFMNAYWYRYTFINSSNMFNVQVGVTWNFSKSQPMKGRKSKVVAQVYYDHNANNRYDDGDEPAGGYLLNIDNKAFISDEEGKVRYSLVPYGEYIVKPIQTGRWFFDRKKITAKSARTVINISLKQSGTLQGSVGYISDENSVEILPRYEGLRFIVINTDGTVVQTVVTDADGKFTTFLPMGTYTITFDTKTLPEHSECKDYTRTFTIEAGKITVLDPFEIEVKERKINIKRFFASD</sequence>
<evidence type="ECO:0000256" key="1">
    <source>
        <dbReference type="SAM" id="SignalP"/>
    </source>
</evidence>
<name>A0A1R3STP7_9BACT</name>
<dbReference type="RefSeq" id="WP_076928345.1">
    <property type="nucleotide sequence ID" value="NZ_LT605205.1"/>
</dbReference>
<dbReference type="KEGG" id="psac:PSM36_0125"/>
<proteinExistence type="predicted"/>
<dbReference type="GO" id="GO:0030246">
    <property type="term" value="F:carbohydrate binding"/>
    <property type="evidence" value="ECO:0007669"/>
    <property type="project" value="InterPro"/>
</dbReference>
<keyword evidence="1" id="KW-0732">Signal</keyword>
<keyword evidence="3" id="KW-1185">Reference proteome</keyword>